<dbReference type="InterPro" id="IPR050644">
    <property type="entry name" value="PG_Glycine_Bridge_Synth"/>
</dbReference>
<dbReference type="Pfam" id="PF13480">
    <property type="entry name" value="Acetyltransf_6"/>
    <property type="match status" value="1"/>
</dbReference>
<protein>
    <submittedName>
        <fullName evidence="2">GNAT family N-acetyltransferase</fullName>
    </submittedName>
</protein>
<dbReference type="AlphaFoldDB" id="A0AAX1NDR1"/>
<dbReference type="RefSeq" id="WP_169665536.1">
    <property type="nucleotide sequence ID" value="NZ_CP076133.1"/>
</dbReference>
<dbReference type="SUPFAM" id="SSF55729">
    <property type="entry name" value="Acyl-CoA N-acyltransferases (Nat)"/>
    <property type="match status" value="1"/>
</dbReference>
<proteinExistence type="predicted"/>
<dbReference type="KEGG" id="fya:KMW28_27490"/>
<dbReference type="InterPro" id="IPR016181">
    <property type="entry name" value="Acyl_CoA_acyltransferase"/>
</dbReference>
<sequence>MIIKRLSSQEIDFPKWDNFINRYGKGLLYMQSWFLELFDENWGAFIVYDKDQMIGVLPYQYQIKWGIMKIINNPFVNELGIIYHPDHKQIQFKLFKSFKEFQFISSYKFNVDNTKTVHRRIKYEATYHLSLNKSYEEISAQYNKNLKRKLKKSEDLNFTQEGNIEDLIQLFKENVAHKINQIEEHQYDLLRKIYKALKSRNIAQVYATEINAKVISAVLMIQQGNRLIYYFAASSEKAKSVNAQAYLIDQLIKEYSERDLIFDFEGGDIPGLAQFYSSFGADRKQIPVFRQMLTERLKNFFIKK</sequence>
<name>A0AAX1NDR1_9BACT</name>
<organism evidence="2 3">
    <name type="scientific">Flammeovirga yaeyamensis</name>
    <dbReference type="NCBI Taxonomy" id="367791"/>
    <lineage>
        <taxon>Bacteria</taxon>
        <taxon>Pseudomonadati</taxon>
        <taxon>Bacteroidota</taxon>
        <taxon>Cytophagia</taxon>
        <taxon>Cytophagales</taxon>
        <taxon>Flammeovirgaceae</taxon>
        <taxon>Flammeovirga</taxon>
    </lineage>
</organism>
<dbReference type="PANTHER" id="PTHR36174:SF1">
    <property type="entry name" value="LIPID II:GLYCINE GLYCYLTRANSFERASE"/>
    <property type="match status" value="1"/>
</dbReference>
<dbReference type="Proteomes" id="UP000678679">
    <property type="component" value="Chromosome 2"/>
</dbReference>
<feature type="domain" description="BioF2-like acetyltransferase" evidence="1">
    <location>
        <begin position="144"/>
        <end position="268"/>
    </location>
</feature>
<dbReference type="Gene3D" id="3.40.630.30">
    <property type="match status" value="1"/>
</dbReference>
<dbReference type="PANTHER" id="PTHR36174">
    <property type="entry name" value="LIPID II:GLYCINE GLYCYLTRANSFERASE"/>
    <property type="match status" value="1"/>
</dbReference>
<dbReference type="InterPro" id="IPR038740">
    <property type="entry name" value="BioF2-like_GNAT_dom"/>
</dbReference>
<evidence type="ECO:0000259" key="1">
    <source>
        <dbReference type="Pfam" id="PF13480"/>
    </source>
</evidence>
<keyword evidence="3" id="KW-1185">Reference proteome</keyword>
<evidence type="ECO:0000313" key="3">
    <source>
        <dbReference type="Proteomes" id="UP000678679"/>
    </source>
</evidence>
<dbReference type="EMBL" id="CP076133">
    <property type="protein sequence ID" value="QWG04646.1"/>
    <property type="molecule type" value="Genomic_DNA"/>
</dbReference>
<accession>A0AAX1NDR1</accession>
<evidence type="ECO:0000313" key="2">
    <source>
        <dbReference type="EMBL" id="QWG04646.1"/>
    </source>
</evidence>
<gene>
    <name evidence="2" type="ORF">KMW28_27490</name>
</gene>
<reference evidence="2 3" key="1">
    <citation type="submission" date="2021-05" db="EMBL/GenBank/DDBJ databases">
        <title>Comparative genomic studies on the polysaccharide-degrading batcterial strains of the Flammeovirga genus.</title>
        <authorList>
            <person name="Zewei F."/>
            <person name="Zheng Z."/>
            <person name="Yu L."/>
            <person name="Ruyue G."/>
            <person name="Yanhong M."/>
            <person name="Yuanyuan C."/>
            <person name="Jingyan G."/>
            <person name="Wenjun H."/>
        </authorList>
    </citation>
    <scope>NUCLEOTIDE SEQUENCE [LARGE SCALE GENOMIC DNA]</scope>
    <source>
        <strain evidence="2 3">NBRC:100898</strain>
    </source>
</reference>